<evidence type="ECO:0000313" key="2">
    <source>
        <dbReference type="EMBL" id="BBN50851.1"/>
    </source>
</evidence>
<dbReference type="PANTHER" id="PTHR43861">
    <property type="entry name" value="TRANS-ACONITATE 2-METHYLTRANSFERASE-RELATED"/>
    <property type="match status" value="1"/>
</dbReference>
<dbReference type="PANTHER" id="PTHR43861:SF1">
    <property type="entry name" value="TRANS-ACONITATE 2-METHYLTRANSFERASE"/>
    <property type="match status" value="1"/>
</dbReference>
<keyword evidence="2" id="KW-0614">Plasmid</keyword>
<organism evidence="2 3">
    <name type="scientific">Mycobacterium avium subsp. hominissuis</name>
    <dbReference type="NCBI Taxonomy" id="439334"/>
    <lineage>
        <taxon>Bacteria</taxon>
        <taxon>Bacillati</taxon>
        <taxon>Actinomycetota</taxon>
        <taxon>Actinomycetes</taxon>
        <taxon>Mycobacteriales</taxon>
        <taxon>Mycobacteriaceae</taxon>
        <taxon>Mycobacterium</taxon>
        <taxon>Mycobacterium avium complex (MAC)</taxon>
    </lineage>
</organism>
<dbReference type="EMBL" id="AP020327">
    <property type="protein sequence ID" value="BBN50851.1"/>
    <property type="molecule type" value="Genomic_DNA"/>
</dbReference>
<reference evidence="2 3" key="1">
    <citation type="submission" date="2019-09" db="EMBL/GenBank/DDBJ databases">
        <title>Complete genome sequence of Mycobacterium avium subsp. hominissuis strain JP-H-1.</title>
        <authorList>
            <person name="Kinoshita Y."/>
            <person name="Niwa H."/>
            <person name="Uchida-Fujii E."/>
            <person name="Nukada T."/>
        </authorList>
    </citation>
    <scope>NUCLEOTIDE SEQUENCE [LARGE SCALE GENOMIC DNA]</scope>
    <source>
        <strain evidence="2 3">JP-H-1</strain>
        <plasmid evidence="2 3">p1-JPH1</plasmid>
    </source>
</reference>
<dbReference type="Gene3D" id="3.40.50.150">
    <property type="entry name" value="Vaccinia Virus protein VP39"/>
    <property type="match status" value="1"/>
</dbReference>
<feature type="domain" description="Methyltransferase type 11" evidence="1">
    <location>
        <begin position="45"/>
        <end position="141"/>
    </location>
</feature>
<dbReference type="Pfam" id="PF08241">
    <property type="entry name" value="Methyltransf_11"/>
    <property type="match status" value="1"/>
</dbReference>
<name>A0AAI8X5D3_MYCAV</name>
<gene>
    <name evidence="2" type="ORF">JPH1_53260</name>
</gene>
<dbReference type="Proteomes" id="UP000327362">
    <property type="component" value="Plasmid p1-JPH1"/>
</dbReference>
<dbReference type="SUPFAM" id="SSF53335">
    <property type="entry name" value="S-adenosyl-L-methionine-dependent methyltransferases"/>
    <property type="match status" value="1"/>
</dbReference>
<dbReference type="RefSeq" id="WP_172975575.1">
    <property type="nucleotide sequence ID" value="NZ_AP020327.1"/>
</dbReference>
<sequence length="236" mass="25770">MGEDSIFKTHADTYAAYSDNNSVNRDYDRPTILRLLGDLAGKRVLELGCAAGGLSAHLLTAGVAALIGVDAEPRMIELARQRHGTAATFAVADLAAPPLTMVADNSIDVVVASLVLHYIADWSPLLSDLGRCLVTGGQLVFSLHHPITGWLLSDRSDYHRIEQVSETWNWAGQEVIARSYRRPISAIFTALRAAGFAIDAVEEPRIEPPAGIDSELLRMLNTQPFFLYVRAIFEGR</sequence>
<accession>A0AAI8X5D3</accession>
<evidence type="ECO:0000259" key="1">
    <source>
        <dbReference type="Pfam" id="PF08241"/>
    </source>
</evidence>
<evidence type="ECO:0000313" key="3">
    <source>
        <dbReference type="Proteomes" id="UP000327362"/>
    </source>
</evidence>
<dbReference type="CDD" id="cd02440">
    <property type="entry name" value="AdoMet_MTases"/>
    <property type="match status" value="1"/>
</dbReference>
<dbReference type="GO" id="GO:0008757">
    <property type="term" value="F:S-adenosylmethionine-dependent methyltransferase activity"/>
    <property type="evidence" value="ECO:0007669"/>
    <property type="project" value="InterPro"/>
</dbReference>
<proteinExistence type="predicted"/>
<dbReference type="InterPro" id="IPR013216">
    <property type="entry name" value="Methyltransf_11"/>
</dbReference>
<dbReference type="InterPro" id="IPR029063">
    <property type="entry name" value="SAM-dependent_MTases_sf"/>
</dbReference>
<geneLocation type="plasmid" evidence="2 3">
    <name>p1-JPH1</name>
</geneLocation>
<dbReference type="AlphaFoldDB" id="A0AAI8X5D3"/>
<protein>
    <recommendedName>
        <fullName evidence="1">Methyltransferase type 11 domain-containing protein</fullName>
    </recommendedName>
</protein>